<dbReference type="InterPro" id="IPR009100">
    <property type="entry name" value="AcylCoA_DH/oxidase_NM_dom_sf"/>
</dbReference>
<dbReference type="GO" id="GO:0003995">
    <property type="term" value="F:acyl-CoA dehydrogenase activity"/>
    <property type="evidence" value="ECO:0007669"/>
    <property type="project" value="TreeGrafter"/>
</dbReference>
<keyword evidence="6" id="KW-1185">Reference proteome</keyword>
<dbReference type="InterPro" id="IPR050741">
    <property type="entry name" value="Acyl-CoA_dehydrogenase"/>
</dbReference>
<reference evidence="5 6" key="1">
    <citation type="submission" date="2020-08" db="EMBL/GenBank/DDBJ databases">
        <title>Genomic Encyclopedia of Type Strains, Phase III (KMG-III): the genomes of soil and plant-associated and newly described type strains.</title>
        <authorList>
            <person name="Whitman W."/>
        </authorList>
    </citation>
    <scope>NUCLEOTIDE SEQUENCE [LARGE SCALE GENOMIC DNA]</scope>
    <source>
        <strain evidence="5 6">CECT 8840</strain>
    </source>
</reference>
<dbReference type="InterPro" id="IPR036250">
    <property type="entry name" value="AcylCo_DH-like_C"/>
</dbReference>
<dbReference type="PANTHER" id="PTHR48083:SF13">
    <property type="entry name" value="ACYL-COA DEHYDROGENASE FAMILY MEMBER 11"/>
    <property type="match status" value="1"/>
</dbReference>
<dbReference type="Proteomes" id="UP000552644">
    <property type="component" value="Unassembled WGS sequence"/>
</dbReference>
<evidence type="ECO:0000313" key="6">
    <source>
        <dbReference type="Proteomes" id="UP000552644"/>
    </source>
</evidence>
<dbReference type="EMBL" id="JACHJP010000001">
    <property type="protein sequence ID" value="MBB4914361.1"/>
    <property type="molecule type" value="Genomic_DNA"/>
</dbReference>
<feature type="domain" description="Acyl-CoA oxidase/dehydrogenase middle" evidence="4">
    <location>
        <begin position="1"/>
        <end position="71"/>
    </location>
</feature>
<proteinExistence type="predicted"/>
<evidence type="ECO:0000313" key="5">
    <source>
        <dbReference type="EMBL" id="MBB4914361.1"/>
    </source>
</evidence>
<evidence type="ECO:0000256" key="3">
    <source>
        <dbReference type="SAM" id="MobiDB-lite"/>
    </source>
</evidence>
<sequence length="106" mass="11601">MSEPDVASSDATNLTTSITRDGDDYVVNGRKWFVSGAADPRCRVVIVLGNTDPEAPAHRRRSTVLVPMDTPLAAMYAHARAMRLLGGPDEVHLRAVARRELKPYLS</sequence>
<dbReference type="InterPro" id="IPR046373">
    <property type="entry name" value="Acyl-CoA_Oxase/DH_mid-dom_sf"/>
</dbReference>
<gene>
    <name evidence="5" type="ORF">FHS44_001433</name>
</gene>
<feature type="compositionally biased region" description="Polar residues" evidence="3">
    <location>
        <begin position="9"/>
        <end position="19"/>
    </location>
</feature>
<evidence type="ECO:0000256" key="2">
    <source>
        <dbReference type="ARBA" id="ARBA00023002"/>
    </source>
</evidence>
<comment type="caution">
    <text evidence="5">The sequence shown here is derived from an EMBL/GenBank/DDBJ whole genome shotgun (WGS) entry which is preliminary data.</text>
</comment>
<dbReference type="GO" id="GO:0033539">
    <property type="term" value="P:fatty acid beta-oxidation using acyl-CoA dehydrogenase"/>
    <property type="evidence" value="ECO:0007669"/>
    <property type="project" value="TreeGrafter"/>
</dbReference>
<keyword evidence="2" id="KW-0560">Oxidoreductase</keyword>
<keyword evidence="1" id="KW-0285">Flavoprotein</keyword>
<protein>
    <submittedName>
        <fullName evidence="5">Alkylation response protein AidB-like acyl-CoA dehydrogenase</fullName>
    </submittedName>
</protein>
<evidence type="ECO:0000259" key="4">
    <source>
        <dbReference type="Pfam" id="PF02770"/>
    </source>
</evidence>
<name>A0A7W7QIW1_9ACTN</name>
<dbReference type="InterPro" id="IPR006091">
    <property type="entry name" value="Acyl-CoA_Oxase/DH_mid-dom"/>
</dbReference>
<dbReference type="Pfam" id="PF02770">
    <property type="entry name" value="Acyl-CoA_dh_M"/>
    <property type="match status" value="1"/>
</dbReference>
<dbReference type="AlphaFoldDB" id="A0A7W7QIW1"/>
<feature type="region of interest" description="Disordered" evidence="3">
    <location>
        <begin position="1"/>
        <end position="20"/>
    </location>
</feature>
<evidence type="ECO:0000256" key="1">
    <source>
        <dbReference type="ARBA" id="ARBA00022630"/>
    </source>
</evidence>
<dbReference type="SUPFAM" id="SSF47203">
    <property type="entry name" value="Acyl-CoA dehydrogenase C-terminal domain-like"/>
    <property type="match status" value="1"/>
</dbReference>
<dbReference type="GO" id="GO:0005737">
    <property type="term" value="C:cytoplasm"/>
    <property type="evidence" value="ECO:0007669"/>
    <property type="project" value="TreeGrafter"/>
</dbReference>
<dbReference type="SUPFAM" id="SSF56645">
    <property type="entry name" value="Acyl-CoA dehydrogenase NM domain-like"/>
    <property type="match status" value="1"/>
</dbReference>
<dbReference type="Gene3D" id="2.40.110.10">
    <property type="entry name" value="Butyryl-CoA Dehydrogenase, subunit A, domain 2"/>
    <property type="match status" value="1"/>
</dbReference>
<organism evidence="5 6">
    <name type="scientific">Streptosporangium saharense</name>
    <dbReference type="NCBI Taxonomy" id="1706840"/>
    <lineage>
        <taxon>Bacteria</taxon>
        <taxon>Bacillati</taxon>
        <taxon>Actinomycetota</taxon>
        <taxon>Actinomycetes</taxon>
        <taxon>Streptosporangiales</taxon>
        <taxon>Streptosporangiaceae</taxon>
        <taxon>Streptosporangium</taxon>
    </lineage>
</organism>
<dbReference type="PANTHER" id="PTHR48083">
    <property type="entry name" value="MEDIUM-CHAIN SPECIFIC ACYL-COA DEHYDROGENASE, MITOCHONDRIAL-RELATED"/>
    <property type="match status" value="1"/>
</dbReference>
<accession>A0A7W7QIW1</accession>